<dbReference type="AlphaFoldDB" id="A0A7S4GN30"/>
<protein>
    <submittedName>
        <fullName evidence="1">Uncharacterized protein</fullName>
    </submittedName>
</protein>
<accession>A0A7S4GN30</accession>
<organism evidence="1">
    <name type="scientific">Eutreptiella gymnastica</name>
    <dbReference type="NCBI Taxonomy" id="73025"/>
    <lineage>
        <taxon>Eukaryota</taxon>
        <taxon>Discoba</taxon>
        <taxon>Euglenozoa</taxon>
        <taxon>Euglenida</taxon>
        <taxon>Spirocuta</taxon>
        <taxon>Euglenophyceae</taxon>
        <taxon>Eutreptiales</taxon>
        <taxon>Eutreptiaceae</taxon>
        <taxon>Eutreptiella</taxon>
    </lineage>
</organism>
<name>A0A7S4GN30_9EUGL</name>
<sequence>MNTRGGTLKWTEGDGHPEAGTAGVWAVCLPKLMPPHLRASLCWWCGHHREIFSMLDVMRRHTDGHRSIRNQHLRHYTDSRKHTIPWAWVEQCLDGSGPNAG</sequence>
<dbReference type="EMBL" id="HBJA01151248">
    <property type="protein sequence ID" value="CAE0841953.1"/>
    <property type="molecule type" value="Transcribed_RNA"/>
</dbReference>
<reference evidence="1" key="1">
    <citation type="submission" date="2021-01" db="EMBL/GenBank/DDBJ databases">
        <authorList>
            <person name="Corre E."/>
            <person name="Pelletier E."/>
            <person name="Niang G."/>
            <person name="Scheremetjew M."/>
            <person name="Finn R."/>
            <person name="Kale V."/>
            <person name="Holt S."/>
            <person name="Cochrane G."/>
            <person name="Meng A."/>
            <person name="Brown T."/>
            <person name="Cohen L."/>
        </authorList>
    </citation>
    <scope>NUCLEOTIDE SEQUENCE</scope>
    <source>
        <strain evidence="1">CCMP1594</strain>
    </source>
</reference>
<evidence type="ECO:0000313" key="1">
    <source>
        <dbReference type="EMBL" id="CAE0841953.1"/>
    </source>
</evidence>
<gene>
    <name evidence="1" type="ORF">EGYM00163_LOCUS51810</name>
</gene>
<proteinExistence type="predicted"/>